<dbReference type="Pfam" id="PF02470">
    <property type="entry name" value="MlaD"/>
    <property type="match status" value="1"/>
</dbReference>
<feature type="transmembrane region" description="Helical" evidence="1">
    <location>
        <begin position="6"/>
        <end position="25"/>
    </location>
</feature>
<dbReference type="OrthoDB" id="9764664at2"/>
<evidence type="ECO:0000256" key="1">
    <source>
        <dbReference type="SAM" id="Phobius"/>
    </source>
</evidence>
<dbReference type="RefSeq" id="WP_008860550.1">
    <property type="nucleotide sequence ID" value="NZ_JH591190.1"/>
</dbReference>
<dbReference type="InterPro" id="IPR003399">
    <property type="entry name" value="Mce/MlaD"/>
</dbReference>
<evidence type="ECO:0000313" key="3">
    <source>
        <dbReference type="EMBL" id="EHO62044.1"/>
    </source>
</evidence>
<dbReference type="HOGENOM" id="CLU_107027_1_1_9"/>
<evidence type="ECO:0000259" key="2">
    <source>
        <dbReference type="Pfam" id="PF02470"/>
    </source>
</evidence>
<dbReference type="eggNOG" id="COG1463">
    <property type="taxonomic scope" value="Bacteria"/>
</dbReference>
<evidence type="ECO:0000313" key="4">
    <source>
        <dbReference type="Proteomes" id="UP000003277"/>
    </source>
</evidence>
<protein>
    <recommendedName>
        <fullName evidence="2">Mce/MlaD domain-containing protein</fullName>
    </recommendedName>
</protein>
<feature type="domain" description="Mce/MlaD" evidence="2">
    <location>
        <begin position="36"/>
        <end position="110"/>
    </location>
</feature>
<dbReference type="Proteomes" id="UP000003277">
    <property type="component" value="Unassembled WGS sequence"/>
</dbReference>
<keyword evidence="1" id="KW-0812">Transmembrane</keyword>
<name>H1D371_9FIRM</name>
<dbReference type="PANTHER" id="PTHR33371:SF4">
    <property type="entry name" value="INTERMEMBRANE PHOSPHOLIPID TRANSPORT SYSTEM BINDING PROTEIN MLAD"/>
    <property type="match status" value="1"/>
</dbReference>
<gene>
    <name evidence="3" type="ORF">HMPREF9453_02059</name>
</gene>
<accession>H1D371</accession>
<keyword evidence="4" id="KW-1185">Reference proteome</keyword>
<keyword evidence="1" id="KW-1133">Transmembrane helix</keyword>
<dbReference type="EMBL" id="ADLT01000076">
    <property type="protein sequence ID" value="EHO62044.1"/>
    <property type="molecule type" value="Genomic_DNA"/>
</dbReference>
<dbReference type="STRING" id="742743.HMPREF9453_02059"/>
<proteinExistence type="predicted"/>
<keyword evidence="1" id="KW-0472">Membrane</keyword>
<comment type="caution">
    <text evidence="3">The sequence shown here is derived from an EMBL/GenBank/DDBJ whole genome shotgun (WGS) entry which is preliminary data.</text>
</comment>
<dbReference type="PANTHER" id="PTHR33371">
    <property type="entry name" value="INTERMEMBRANE PHOSPHOLIPID TRANSPORT SYSTEM BINDING PROTEIN MLAD-RELATED"/>
    <property type="match status" value="1"/>
</dbReference>
<dbReference type="InterPro" id="IPR052336">
    <property type="entry name" value="MlaD_Phospholipid_Transporter"/>
</dbReference>
<sequence>MSRETKIGIVAFILLFFVGAAGLFLEPSRWFHKDFYEIHAVFDNAQGIRDHAQVLYAGVSVGRVRRIHVKDGKAVLDLDIRKGTVIPEDARFTIDSSGVVGDLYVKISGGRPGSRNLSDGMTVQEYKNDRMDELMEKAGRLMDTAKSLQGNIEGFKEK</sequence>
<dbReference type="PATRIC" id="fig|742743.3.peg.2081"/>
<dbReference type="AlphaFoldDB" id="H1D371"/>
<reference evidence="3 4" key="1">
    <citation type="submission" date="2011-11" db="EMBL/GenBank/DDBJ databases">
        <title>The Genome Sequence of Dialister succinatiphilus YIT 11850.</title>
        <authorList>
            <consortium name="The Broad Institute Genome Sequencing Platform"/>
            <person name="Earl A."/>
            <person name="Ward D."/>
            <person name="Feldgarden M."/>
            <person name="Gevers D."/>
            <person name="Morotomi M."/>
            <person name="Young S.K."/>
            <person name="Zeng Q."/>
            <person name="Gargeya S."/>
            <person name="Fitzgerald M."/>
            <person name="Haas B."/>
            <person name="Abouelleil A."/>
            <person name="Alvarado L."/>
            <person name="Arachchi H.M."/>
            <person name="Berlin A."/>
            <person name="Brown A."/>
            <person name="Chapman S.B."/>
            <person name="Dunbar C."/>
            <person name="Gearin G."/>
            <person name="Goldberg J."/>
            <person name="Griggs A."/>
            <person name="Gujja S."/>
            <person name="Heiman D."/>
            <person name="Howarth C."/>
            <person name="Lui A."/>
            <person name="MacDonald P.J.P."/>
            <person name="Montmayeur A."/>
            <person name="Murphy C."/>
            <person name="Neiman D."/>
            <person name="Pearson M."/>
            <person name="Priest M."/>
            <person name="Roberts A."/>
            <person name="Saif S."/>
            <person name="Shea T."/>
            <person name="Sisk P."/>
            <person name="Stolte C."/>
            <person name="Sykes S."/>
            <person name="Wortman J."/>
            <person name="Nusbaum C."/>
            <person name="Birren B."/>
        </authorList>
    </citation>
    <scope>NUCLEOTIDE SEQUENCE [LARGE SCALE GENOMIC DNA]</scope>
    <source>
        <strain evidence="3 4">YIT 11850</strain>
    </source>
</reference>
<organism evidence="3 4">
    <name type="scientific">Dialister succinatiphilus YIT 11850</name>
    <dbReference type="NCBI Taxonomy" id="742743"/>
    <lineage>
        <taxon>Bacteria</taxon>
        <taxon>Bacillati</taxon>
        <taxon>Bacillota</taxon>
        <taxon>Negativicutes</taxon>
        <taxon>Veillonellales</taxon>
        <taxon>Veillonellaceae</taxon>
        <taxon>Dialister</taxon>
    </lineage>
</organism>